<evidence type="ECO:0000313" key="4">
    <source>
        <dbReference type="Proteomes" id="UP001223336"/>
    </source>
</evidence>
<keyword evidence="3" id="KW-0547">Nucleotide-binding</keyword>
<dbReference type="InterPro" id="IPR038475">
    <property type="entry name" value="RecG_C_sf"/>
</dbReference>
<feature type="domain" description="Schlafen AlbA-2" evidence="1">
    <location>
        <begin position="8"/>
        <end position="122"/>
    </location>
</feature>
<proteinExistence type="predicted"/>
<dbReference type="Gene3D" id="3.30.950.30">
    <property type="entry name" value="Schlafen, AAA domain"/>
    <property type="match status" value="1"/>
</dbReference>
<dbReference type="Proteomes" id="UP001229862">
    <property type="component" value="Chromosome"/>
</dbReference>
<accession>A0AA51MMH0</accession>
<dbReference type="RefSeq" id="WP_308134409.1">
    <property type="nucleotide sequence ID" value="NZ_CP133197.1"/>
</dbReference>
<gene>
    <name evidence="2" type="ORF">RCC75_07470</name>
    <name evidence="3" type="ORF">RCG00_01000</name>
</gene>
<dbReference type="EMBL" id="CP133217">
    <property type="protein sequence ID" value="WML86950.1"/>
    <property type="molecule type" value="Genomic_DNA"/>
</dbReference>
<keyword evidence="3" id="KW-0067">ATP-binding</keyword>
<name>A0AA51MMH0_9GAMM</name>
<dbReference type="Proteomes" id="UP001223336">
    <property type="component" value="Unassembled WGS sequence"/>
</dbReference>
<evidence type="ECO:0000259" key="1">
    <source>
        <dbReference type="Pfam" id="PF04326"/>
    </source>
</evidence>
<dbReference type="InterPro" id="IPR007421">
    <property type="entry name" value="Schlafen_AlbA_2_dom"/>
</dbReference>
<evidence type="ECO:0000313" key="3">
    <source>
        <dbReference type="EMBL" id="WML86950.1"/>
    </source>
</evidence>
<dbReference type="InterPro" id="IPR038461">
    <property type="entry name" value="Schlafen_AlbA_2_dom_sf"/>
</dbReference>
<organism evidence="3">
    <name type="scientific">Thiothrix subterranea</name>
    <dbReference type="NCBI Taxonomy" id="2735563"/>
    <lineage>
        <taxon>Bacteria</taxon>
        <taxon>Pseudomonadati</taxon>
        <taxon>Pseudomonadota</taxon>
        <taxon>Gammaproteobacteria</taxon>
        <taxon>Thiotrichales</taxon>
        <taxon>Thiotrichaceae</taxon>
        <taxon>Thiothrix</taxon>
    </lineage>
</organism>
<evidence type="ECO:0000313" key="2">
    <source>
        <dbReference type="EMBL" id="MDQ5768362.1"/>
    </source>
</evidence>
<dbReference type="Pfam" id="PF13749">
    <property type="entry name" value="HATPase_c_4"/>
    <property type="match status" value="1"/>
</dbReference>
<protein>
    <submittedName>
        <fullName evidence="3">ATP-binding protein</fullName>
    </submittedName>
</protein>
<keyword evidence="4" id="KW-1185">Reference proteome</keyword>
<dbReference type="PANTHER" id="PTHR30595:SF6">
    <property type="entry name" value="SCHLAFEN ALBA-2 DOMAIN-CONTAINING PROTEIN"/>
    <property type="match status" value="1"/>
</dbReference>
<dbReference type="AlphaFoldDB" id="A0AA51MMH0"/>
<dbReference type="Gene3D" id="3.30.565.60">
    <property type="match status" value="1"/>
</dbReference>
<sequence>MNPIPATENQYIEFKREETSAQTLAEEIVAFANGEGGEIWLGVDDQGHAVGLSRNYEEDVMNICRTAVIPPICPTYHLLQTNNTQGETVNIARVSIPKGSDRPYYTSKNRYFIRIGSTKRVASREELTRLFQSAGLFHYDIVEVGGAQLKHLNQSAITDYFSRYHIDYLSEDEEERQRLLAASDIASEQLIPTVGGLLVFGIAPERHLHQSGIAFAVFNGTEINSSLRDKKNLFGGLPMQVDNALAAIKANIPVPSEIEGTKRVDKPGYPDKVFRELLVNACVHRNYSIIGSQIRVFLFDDRIEFISPGRLPNTVKVSKLTTGTSFSRNPLLVRLMENLGYMDKLGRGLPMVYQEAKKLGKAVQFIDDGEEFRVILAL</sequence>
<dbReference type="Pfam" id="PF04326">
    <property type="entry name" value="SLFN_AlbA_2"/>
    <property type="match status" value="1"/>
</dbReference>
<dbReference type="GO" id="GO:0005524">
    <property type="term" value="F:ATP binding"/>
    <property type="evidence" value="ECO:0007669"/>
    <property type="project" value="UniProtKB-KW"/>
</dbReference>
<reference evidence="3 4" key="1">
    <citation type="submission" date="2023-08" db="EMBL/GenBank/DDBJ databases">
        <title>New molecular markers tilS and rpoB for phylogenetic and monitoring studies of the genus Thiothrix biodiversity.</title>
        <authorList>
            <person name="Ravin N.V."/>
            <person name="Smolyakov D."/>
            <person name="Markov N.D."/>
            <person name="Beletsky A.V."/>
            <person name="Mardanov A.V."/>
            <person name="Rudenko T.S."/>
            <person name="Grabovich M.Y."/>
        </authorList>
    </citation>
    <scope>NUCLEOTIDE SEQUENCE</scope>
    <source>
        <strain evidence="3">DNT52</strain>
        <strain evidence="2 4">H33</strain>
    </source>
</reference>
<dbReference type="EMBL" id="JAVFKN010000008">
    <property type="protein sequence ID" value="MDQ5768362.1"/>
    <property type="molecule type" value="Genomic_DNA"/>
</dbReference>
<dbReference type="PANTHER" id="PTHR30595">
    <property type="entry name" value="GLPR-RELATED TRANSCRIPTIONAL REPRESSOR"/>
    <property type="match status" value="1"/>
</dbReference>